<reference evidence="2" key="1">
    <citation type="submission" date="2012-05" db="EMBL/GenBank/DDBJ databases">
        <authorList>
            <person name="Han B."/>
            <person name="Lu Y."/>
            <person name="Feng Q."/>
            <person name="Zhao Q."/>
            <person name="Lu T.T."/>
            <person name="Li Y."/>
            <person name="Liu K.Y."/>
            <person name="Huang X.H."/>
            <person name="Fan D.L."/>
            <person name="Weng Q.J."/>
            <person name="Zhang L."/>
            <person name="Lu Y.Q."/>
            <person name="Guo Y.L."/>
            <person name="Li W.J."/>
            <person name="Zhou C.C."/>
            <person name="Lu H.Y."/>
            <person name="Huang T."/>
            <person name="Zhu C.R."/>
            <person name="Zhao Y."/>
            <person name="Hu T."/>
            <person name="Yao N."/>
        </authorList>
    </citation>
    <scope>NUCLEOTIDE SEQUENCE</scope>
</reference>
<name>L0P251_PHYED</name>
<gene>
    <name evidence="2" type="primary">PH01B015M02.6</name>
</gene>
<feature type="region of interest" description="Disordered" evidence="1">
    <location>
        <begin position="1"/>
        <end position="129"/>
    </location>
</feature>
<evidence type="ECO:0000256" key="1">
    <source>
        <dbReference type="SAM" id="MobiDB-lite"/>
    </source>
</evidence>
<feature type="compositionally biased region" description="Basic and acidic residues" evidence="1">
    <location>
        <begin position="87"/>
        <end position="104"/>
    </location>
</feature>
<accession>L0P251</accession>
<sequence length="155" mass="16361">MAVRAPVPNKKRMAESPRKKKLLAGGLEWRPEIAKPSARGSATGPARAGGGGPAGGEEARGVGPEEEERRLWPAELWSAEEEEEGRPEERRRGASAPRRSDATGHGHATTPSLGRWETGDSSAAPPAQLDLGGLCLRHCSAQSAELLQASTLQVT</sequence>
<dbReference type="AlphaFoldDB" id="L0P251"/>
<dbReference type="EMBL" id="FO203443">
    <property type="protein sequence ID" value="CCI55405.1"/>
    <property type="molecule type" value="Genomic_DNA"/>
</dbReference>
<organism evidence="2">
    <name type="scientific">Phyllostachys edulis</name>
    <name type="common">Tortoise shell bamboo</name>
    <name type="synonym">Bambusa edulis</name>
    <dbReference type="NCBI Taxonomy" id="38705"/>
    <lineage>
        <taxon>Eukaryota</taxon>
        <taxon>Viridiplantae</taxon>
        <taxon>Streptophyta</taxon>
        <taxon>Embryophyta</taxon>
        <taxon>Tracheophyta</taxon>
        <taxon>Spermatophyta</taxon>
        <taxon>Magnoliopsida</taxon>
        <taxon>Liliopsida</taxon>
        <taxon>Poales</taxon>
        <taxon>Poaceae</taxon>
        <taxon>BOP clade</taxon>
        <taxon>Bambusoideae</taxon>
        <taxon>Arundinarodae</taxon>
        <taxon>Arundinarieae</taxon>
        <taxon>Arundinariinae</taxon>
        <taxon>Phyllostachys</taxon>
    </lineage>
</organism>
<evidence type="ECO:0000313" key="2">
    <source>
        <dbReference type="EMBL" id="CCI55405.1"/>
    </source>
</evidence>
<proteinExistence type="predicted"/>
<protein>
    <submittedName>
        <fullName evidence="2">PH01B015M02.6 protein</fullName>
    </submittedName>
</protein>